<gene>
    <name evidence="8" type="ORF">PGLA2088_LOCUS40713</name>
</gene>
<dbReference type="InterPro" id="IPR038377">
    <property type="entry name" value="Na/Glc_symporter_sf"/>
</dbReference>
<feature type="transmembrane region" description="Helical" evidence="7">
    <location>
        <begin position="282"/>
        <end position="305"/>
    </location>
</feature>
<dbReference type="GO" id="GO:0005886">
    <property type="term" value="C:plasma membrane"/>
    <property type="evidence" value="ECO:0007669"/>
    <property type="project" value="TreeGrafter"/>
</dbReference>
<name>A0A813L4V8_POLGL</name>
<feature type="transmembrane region" description="Helical" evidence="7">
    <location>
        <begin position="115"/>
        <end position="133"/>
    </location>
</feature>
<dbReference type="InterPro" id="IPR001734">
    <property type="entry name" value="Na/solute_symporter"/>
</dbReference>
<evidence type="ECO:0000313" key="8">
    <source>
        <dbReference type="EMBL" id="CAE8719523.1"/>
    </source>
</evidence>
<dbReference type="PANTHER" id="PTHR48086:SF5">
    <property type="entry name" value="NA(+):SOLUTE SYMPORTER (SSF FAMILY)"/>
    <property type="match status" value="1"/>
</dbReference>
<dbReference type="InterPro" id="IPR050277">
    <property type="entry name" value="Sodium:Solute_Symporter"/>
</dbReference>
<proteinExistence type="inferred from homology"/>
<dbReference type="Proteomes" id="UP000626109">
    <property type="component" value="Unassembled WGS sequence"/>
</dbReference>
<feature type="transmembrane region" description="Helical" evidence="7">
    <location>
        <begin position="220"/>
        <end position="237"/>
    </location>
</feature>
<feature type="transmembrane region" description="Helical" evidence="7">
    <location>
        <begin position="20"/>
        <end position="47"/>
    </location>
</feature>
<evidence type="ECO:0000313" key="9">
    <source>
        <dbReference type="Proteomes" id="UP000626109"/>
    </source>
</evidence>
<evidence type="ECO:0000256" key="5">
    <source>
        <dbReference type="ARBA" id="ARBA00022989"/>
    </source>
</evidence>
<feature type="transmembrane region" description="Helical" evidence="7">
    <location>
        <begin position="190"/>
        <end position="208"/>
    </location>
</feature>
<evidence type="ECO:0000256" key="2">
    <source>
        <dbReference type="ARBA" id="ARBA00006434"/>
    </source>
</evidence>
<reference evidence="8" key="1">
    <citation type="submission" date="2021-02" db="EMBL/GenBank/DDBJ databases">
        <authorList>
            <person name="Dougan E. K."/>
            <person name="Rhodes N."/>
            <person name="Thang M."/>
            <person name="Chan C."/>
        </authorList>
    </citation>
    <scope>NUCLEOTIDE SEQUENCE</scope>
</reference>
<dbReference type="GO" id="GO:0022857">
    <property type="term" value="F:transmembrane transporter activity"/>
    <property type="evidence" value="ECO:0007669"/>
    <property type="project" value="InterPro"/>
</dbReference>
<dbReference type="Gene3D" id="1.20.1730.10">
    <property type="entry name" value="Sodium/glucose cotransporter"/>
    <property type="match status" value="4"/>
</dbReference>
<organism evidence="8 9">
    <name type="scientific">Polarella glacialis</name>
    <name type="common">Dinoflagellate</name>
    <dbReference type="NCBI Taxonomy" id="89957"/>
    <lineage>
        <taxon>Eukaryota</taxon>
        <taxon>Sar</taxon>
        <taxon>Alveolata</taxon>
        <taxon>Dinophyceae</taxon>
        <taxon>Suessiales</taxon>
        <taxon>Suessiaceae</taxon>
        <taxon>Polarella</taxon>
    </lineage>
</organism>
<evidence type="ECO:0000256" key="1">
    <source>
        <dbReference type="ARBA" id="ARBA00004141"/>
    </source>
</evidence>
<keyword evidence="6 7" id="KW-0472">Membrane</keyword>
<protein>
    <submittedName>
        <fullName evidence="8">Uncharacterized protein</fullName>
    </submittedName>
</protein>
<feature type="transmembrane region" description="Helical" evidence="7">
    <location>
        <begin position="153"/>
        <end position="178"/>
    </location>
</feature>
<dbReference type="PANTHER" id="PTHR48086">
    <property type="entry name" value="SODIUM/PROLINE SYMPORTER-RELATED"/>
    <property type="match status" value="1"/>
</dbReference>
<evidence type="ECO:0000256" key="7">
    <source>
        <dbReference type="SAM" id="Phobius"/>
    </source>
</evidence>
<evidence type="ECO:0000256" key="3">
    <source>
        <dbReference type="ARBA" id="ARBA00022448"/>
    </source>
</evidence>
<keyword evidence="5 7" id="KW-1133">Transmembrane helix</keyword>
<sequence length="2185" mass="241636">MVLLVSNPVAAHMAVYSTGLIVSCFIGIQFEVAVFSCLISFLFCSLLGGMRAVTYTQRAQYVIFIIAYTVPAMCMQAVPPTFKGMATAADWMSGASLVGMAGTLYALGYNGLAYIIGWTGGYVLVSIMIAPYLQRFGSVAGEKFVELSGVSLFLATIELSVAVLSCLISVLFCSLLGGTRAVTYAQRAQYVIFIIAYTVPAMCMQAVPPTFKGMATAADWMSGASLVGMAGTLYALGYNGLAYIIGWTGGYVLVSIMIAPYLQRFGSVAGEKFVELSGVSLFLATIELSVAVFSGLIGVLFCFLLRGMRAVTYTQRAQYVHAPTNYSQGEGAGAAGPGFQSNSIPEAEVTPHGLLRPDLLLMAVTASLPNVLMRYFTAASVRSARRSVTWILEFILVLCMTAPVYAAFAKCEDYTNLIGTPLSVLPQWLFTYCKIGPTIMCKKAVTSVNEAIEACAQATAGDCRLKLKDLKISTDAVVFATPEIAGLPHTFAGPFSAGGLAAALSTADGLTAGRFPTPCTMTSTAVLSTTRPADILSREAWAFLPGCLRQLPSSVPGHLVAPRQRTECYCKSNLPTSFIVSLLTPPPPDNVLAMIGSLRDFKRPVSPWTRNSLPVEPAKSMRVDTPVARSNAAPSASSMAWQPPPARASFVPAENKIDLSDEQKAAVRALVNDAEMLRAEQEHEDQDVQLASLDKLYQQRIESHDFLRTQMCLEEICNRSNKDALLILTGLEVDVGERTFLVDYRYKGLKINEQKVLKIRELSLPQRVAALLAFDHTADDAQRDPDTDIRVHLKDMEKLRRENIPAPIASYMATAAKHKDGPLTVVEKQVGADRFLIKDPPFLGHTIGSSQAKIAVSLPKELVGRLIQESFQTKLNVGDWLSASIRQQFASLTHKKLLNSVHSREGQGPEARAGLGSQLVHSEGFPVRPCDDIIISCKGTEFRLHDGGWSVGGTTCNAAGLTETYGIDVSNLAIAPPRALQAIGGPDACDFPNETVLRGHSLDETGTLTKDPEEEPTRAFSPVMIMQKDAMEAIASMVETLPAETTDPDREAAQVFRKARGGGKARTLLLQPHQSQNAPNPQRTKDDAETVAKILEHDRVKHDNLPIPIKVVRELMERGLVQDPQFERDCEGLTAVQRQEREKERERFRRLYRPAWVENPQLWSSGIKDAIERGLFSEGSQTDPSLTQSHEARKEYVRIHQMFRDGVSLDSEWNNGPNYTPDGGYFHDRFLSDVPPAEGGDDPSVFLGYKDRLARVLQITFMSQNKGTQVVTAGKWSRHIGPCPSEEECLDIAERACDIGSEALTKLASLFSKDAGHWVNCSNASHCHSHSNSTLGELVGPMRAKDSEGAANRKRLEDFVKVQTNAKDWATEEGLDSPTTRDEYFEIIRRMGHKLSTLTFMKNPTWMDEIPDSPEAEEYKVLYLRAQYDERITFPVDNLPTELKMRFAKNERGSQYAVALVYYRCNRLVDVPAPGCGEQVQNDDGSWGKVNKEWLRLECGLVHAAVTGFEYSCREGSGATHRYKCKSCAMKWAVAKAGCRFLVIYDGETVIQIILNEPPHQLLETRLKDRAKYYKKFEPRAGLRDAIPIIPQRMPTSFSYFLQQVPEELQDVLKEDGIGGHNVDAKIFLRLLEAPTIVADWKSRTLEPMSQKDGEAATQSDTFGRALEKLRYGALATPCYESLTDLQKWLMDNEFKQVSKAEASAAQDFNKWTPRSSMGGEPPTAQRRIELSLKEKFIVSILVPFAAMIPFMAKHMEKNDRWDHWKRLVGKARYSTLKNQILVWLSKKFGTYDPASARDLVNERDSIRDSMVNVLITADKRAKSLTVDAAKALETVACQAPLQPDRCAAATFRFGAGSSGRFNDLQHAPPISFVSTDKTLELMAYQTKVSDNLDKKRPMPLIAVKHSFSGHPWWVPLEEMMKARLGSEAGRLEDYCLPAPAARHQGFLRTPCASYTALRWFRRLLQQGGIPPEEDMKFTLPSMRVWMPDLAYQANISADRRRYLGRWADENMADTYTREHRGVISGIWSDVISWLVTPLPSEVHTMGGETPFTEATADQGGPLWLIVNTRKTGAGSERKYKIHLLKGEGEAVGCGWRPGRHQYHDIAPHDVELNDQLRDPGDTQDFKWSITGGEWSAKLRADFETALAGYIEPANFTDWAREASLAAQTRVTQIRLLRPKPALGA</sequence>
<keyword evidence="4 7" id="KW-0812">Transmembrane</keyword>
<comment type="caution">
    <text evidence="8">The sequence shown here is derived from an EMBL/GenBank/DDBJ whole genome shotgun (WGS) entry which is preliminary data.</text>
</comment>
<feature type="transmembrane region" description="Helical" evidence="7">
    <location>
        <begin position="91"/>
        <end position="108"/>
    </location>
</feature>
<dbReference type="EMBL" id="CAJNNW010033563">
    <property type="protein sequence ID" value="CAE8719523.1"/>
    <property type="molecule type" value="Genomic_DNA"/>
</dbReference>
<evidence type="ECO:0000256" key="4">
    <source>
        <dbReference type="ARBA" id="ARBA00022692"/>
    </source>
</evidence>
<accession>A0A813L4V8</accession>
<evidence type="ECO:0000256" key="6">
    <source>
        <dbReference type="ARBA" id="ARBA00023136"/>
    </source>
</evidence>
<dbReference type="PROSITE" id="PS50283">
    <property type="entry name" value="NA_SOLUT_SYMP_3"/>
    <property type="match status" value="1"/>
</dbReference>
<keyword evidence="3" id="KW-0813">Transport</keyword>
<feature type="transmembrane region" description="Helical" evidence="7">
    <location>
        <begin position="59"/>
        <end position="79"/>
    </location>
</feature>
<feature type="transmembrane region" description="Helical" evidence="7">
    <location>
        <begin position="244"/>
        <end position="262"/>
    </location>
</feature>
<feature type="transmembrane region" description="Helical" evidence="7">
    <location>
        <begin position="390"/>
        <end position="408"/>
    </location>
</feature>
<comment type="similarity">
    <text evidence="2">Belongs to the sodium:solute symporter (SSF) (TC 2.A.21) family.</text>
</comment>
<comment type="subcellular location">
    <subcellularLocation>
        <location evidence="1">Membrane</location>
        <topology evidence="1">Multi-pass membrane protein</topology>
    </subcellularLocation>
</comment>